<dbReference type="SUPFAM" id="SSF54909">
    <property type="entry name" value="Dimeric alpha+beta barrel"/>
    <property type="match status" value="1"/>
</dbReference>
<gene>
    <name evidence="1" type="ordered locus">Sterm_1887</name>
</gene>
<organism evidence="1 2">
    <name type="scientific">Sebaldella termitidis (strain ATCC 33386 / NCTC 11300)</name>
    <dbReference type="NCBI Taxonomy" id="526218"/>
    <lineage>
        <taxon>Bacteria</taxon>
        <taxon>Fusobacteriati</taxon>
        <taxon>Fusobacteriota</taxon>
        <taxon>Fusobacteriia</taxon>
        <taxon>Fusobacteriales</taxon>
        <taxon>Leptotrichiaceae</taxon>
        <taxon>Sebaldella</taxon>
    </lineage>
</organism>
<evidence type="ECO:0000313" key="2">
    <source>
        <dbReference type="Proteomes" id="UP000000845"/>
    </source>
</evidence>
<name>D1AJ56_SEBTE</name>
<dbReference type="eggNOG" id="COG2329">
    <property type="taxonomic scope" value="Bacteria"/>
</dbReference>
<accession>D1AJ56</accession>
<reference evidence="1 2" key="2">
    <citation type="journal article" date="2010" name="Stand. Genomic Sci.">
        <title>Complete genome sequence of Sebaldella termitidis type strain (NCTC 11300).</title>
        <authorList>
            <person name="Harmon-Smith M."/>
            <person name="Celia L."/>
            <person name="Chertkov O."/>
            <person name="Lapidus A."/>
            <person name="Copeland A."/>
            <person name="Glavina Del Rio T."/>
            <person name="Nolan M."/>
            <person name="Lucas S."/>
            <person name="Tice H."/>
            <person name="Cheng J.F."/>
            <person name="Han C."/>
            <person name="Detter J.C."/>
            <person name="Bruce D."/>
            <person name="Goodwin L."/>
            <person name="Pitluck S."/>
            <person name="Pati A."/>
            <person name="Liolios K."/>
            <person name="Ivanova N."/>
            <person name="Mavromatis K."/>
            <person name="Mikhailova N."/>
            <person name="Chen A."/>
            <person name="Palaniappan K."/>
            <person name="Land M."/>
            <person name="Hauser L."/>
            <person name="Chang Y.J."/>
            <person name="Jeffries C.D."/>
            <person name="Brettin T."/>
            <person name="Goker M."/>
            <person name="Beck B."/>
            <person name="Bristow J."/>
            <person name="Eisen J.A."/>
            <person name="Markowitz V."/>
            <person name="Hugenholtz P."/>
            <person name="Kyrpides N.C."/>
            <person name="Klenk H.P."/>
            <person name="Chen F."/>
        </authorList>
    </citation>
    <scope>NUCLEOTIDE SEQUENCE [LARGE SCALE GENOMIC DNA]</scope>
    <source>
        <strain evidence="2">ATCC 33386 / NCTC 11300</strain>
    </source>
</reference>
<dbReference type="STRING" id="526218.Sterm_1887"/>
<sequence length="102" mass="12013">MIITEIVYLESKTEIVESDFTEIINRLEKNFHSVQEGFIDTELLHTLGTNCWIMIQHWNSLENMKKSSSGMFKNAATEEFRNSINPEKVQIKTYEQKGIWKK</sequence>
<protein>
    <recommendedName>
        <fullName evidence="3">ABM domain-containing protein</fullName>
    </recommendedName>
</protein>
<dbReference type="AlphaFoldDB" id="D1AJ56"/>
<dbReference type="EMBL" id="CP001739">
    <property type="protein sequence ID" value="ACZ08744.1"/>
    <property type="molecule type" value="Genomic_DNA"/>
</dbReference>
<evidence type="ECO:0000313" key="1">
    <source>
        <dbReference type="EMBL" id="ACZ08744.1"/>
    </source>
</evidence>
<reference evidence="2" key="1">
    <citation type="submission" date="2009-09" db="EMBL/GenBank/DDBJ databases">
        <title>The complete chromosome of Sebaldella termitidis ATCC 33386.</title>
        <authorList>
            <consortium name="US DOE Joint Genome Institute (JGI-PGF)"/>
            <person name="Lucas S."/>
            <person name="Copeland A."/>
            <person name="Lapidus A."/>
            <person name="Glavina del Rio T."/>
            <person name="Dalin E."/>
            <person name="Tice H."/>
            <person name="Bruce D."/>
            <person name="Goodwin L."/>
            <person name="Pitluck S."/>
            <person name="Kyrpides N."/>
            <person name="Mavromatis K."/>
            <person name="Ivanova N."/>
            <person name="Mikhailova N."/>
            <person name="Sims D."/>
            <person name="Meincke L."/>
            <person name="Brettin T."/>
            <person name="Detter J.C."/>
            <person name="Han C."/>
            <person name="Larimer F."/>
            <person name="Land M."/>
            <person name="Hauser L."/>
            <person name="Markowitz V."/>
            <person name="Cheng J.F."/>
            <person name="Hugenholtz P."/>
            <person name="Woyke T."/>
            <person name="Wu D."/>
            <person name="Eisen J.A."/>
        </authorList>
    </citation>
    <scope>NUCLEOTIDE SEQUENCE [LARGE SCALE GENOMIC DNA]</scope>
    <source>
        <strain evidence="2">ATCC 33386 / NCTC 11300</strain>
    </source>
</reference>
<keyword evidence="2" id="KW-1185">Reference proteome</keyword>
<dbReference type="InterPro" id="IPR011008">
    <property type="entry name" value="Dimeric_a/b-barrel"/>
</dbReference>
<dbReference type="RefSeq" id="WP_012861338.1">
    <property type="nucleotide sequence ID" value="NC_013517.1"/>
</dbReference>
<dbReference type="Proteomes" id="UP000000845">
    <property type="component" value="Chromosome"/>
</dbReference>
<evidence type="ECO:0008006" key="3">
    <source>
        <dbReference type="Google" id="ProtNLM"/>
    </source>
</evidence>
<dbReference type="HOGENOM" id="CLU_2272487_0_0_0"/>
<proteinExistence type="predicted"/>
<dbReference type="KEGG" id="str:Sterm_1887"/>